<evidence type="ECO:0000313" key="1">
    <source>
        <dbReference type="EMBL" id="KAH7943105.1"/>
    </source>
</evidence>
<dbReference type="Proteomes" id="UP000821837">
    <property type="component" value="Unassembled WGS sequence"/>
</dbReference>
<proteinExistence type="predicted"/>
<comment type="caution">
    <text evidence="1">The sequence shown here is derived from an EMBL/GenBank/DDBJ whole genome shotgun (WGS) entry which is preliminary data.</text>
</comment>
<protein>
    <submittedName>
        <fullName evidence="1">Uncharacterized protein</fullName>
    </submittedName>
</protein>
<dbReference type="EMBL" id="JABSTV010001253">
    <property type="protein sequence ID" value="KAH7943105.1"/>
    <property type="molecule type" value="Genomic_DNA"/>
</dbReference>
<gene>
    <name evidence="1" type="ORF">HPB52_005325</name>
</gene>
<dbReference type="AlphaFoldDB" id="A0A9D4SQ79"/>
<name>A0A9D4SQ79_RHISA</name>
<accession>A0A9D4SQ79</accession>
<evidence type="ECO:0000313" key="2">
    <source>
        <dbReference type="Proteomes" id="UP000821837"/>
    </source>
</evidence>
<reference evidence="1" key="2">
    <citation type="submission" date="2021-09" db="EMBL/GenBank/DDBJ databases">
        <authorList>
            <person name="Jia N."/>
            <person name="Wang J."/>
            <person name="Shi W."/>
            <person name="Du L."/>
            <person name="Sun Y."/>
            <person name="Zhan W."/>
            <person name="Jiang J."/>
            <person name="Wang Q."/>
            <person name="Zhang B."/>
            <person name="Ji P."/>
            <person name="Sakyi L.B."/>
            <person name="Cui X."/>
            <person name="Yuan T."/>
            <person name="Jiang B."/>
            <person name="Yang W."/>
            <person name="Lam T.T.-Y."/>
            <person name="Chang Q."/>
            <person name="Ding S."/>
            <person name="Wang X."/>
            <person name="Zhu J."/>
            <person name="Ruan X."/>
            <person name="Zhao L."/>
            <person name="Wei J."/>
            <person name="Que T."/>
            <person name="Du C."/>
            <person name="Cheng J."/>
            <person name="Dai P."/>
            <person name="Han X."/>
            <person name="Huang E."/>
            <person name="Gao Y."/>
            <person name="Liu J."/>
            <person name="Shao H."/>
            <person name="Ye R."/>
            <person name="Li L."/>
            <person name="Wei W."/>
            <person name="Wang X."/>
            <person name="Wang C."/>
            <person name="Huo Q."/>
            <person name="Li W."/>
            <person name="Guo W."/>
            <person name="Chen H."/>
            <person name="Chen S."/>
            <person name="Zhou L."/>
            <person name="Zhou L."/>
            <person name="Ni X."/>
            <person name="Tian J."/>
            <person name="Zhou Y."/>
            <person name="Sheng Y."/>
            <person name="Liu T."/>
            <person name="Pan Y."/>
            <person name="Xia L."/>
            <person name="Li J."/>
            <person name="Zhao F."/>
            <person name="Cao W."/>
        </authorList>
    </citation>
    <scope>NUCLEOTIDE SEQUENCE</scope>
    <source>
        <strain evidence="1">Rsan-2018</strain>
        <tissue evidence="1">Larvae</tissue>
    </source>
</reference>
<reference evidence="1" key="1">
    <citation type="journal article" date="2020" name="Cell">
        <title>Large-Scale Comparative Analyses of Tick Genomes Elucidate Their Genetic Diversity and Vector Capacities.</title>
        <authorList>
            <consortium name="Tick Genome and Microbiome Consortium (TIGMIC)"/>
            <person name="Jia N."/>
            <person name="Wang J."/>
            <person name="Shi W."/>
            <person name="Du L."/>
            <person name="Sun Y."/>
            <person name="Zhan W."/>
            <person name="Jiang J.F."/>
            <person name="Wang Q."/>
            <person name="Zhang B."/>
            <person name="Ji P."/>
            <person name="Bell-Sakyi L."/>
            <person name="Cui X.M."/>
            <person name="Yuan T.T."/>
            <person name="Jiang B.G."/>
            <person name="Yang W.F."/>
            <person name="Lam T.T."/>
            <person name="Chang Q.C."/>
            <person name="Ding S.J."/>
            <person name="Wang X.J."/>
            <person name="Zhu J.G."/>
            <person name="Ruan X.D."/>
            <person name="Zhao L."/>
            <person name="Wei J.T."/>
            <person name="Ye R.Z."/>
            <person name="Que T.C."/>
            <person name="Du C.H."/>
            <person name="Zhou Y.H."/>
            <person name="Cheng J.X."/>
            <person name="Dai P.F."/>
            <person name="Guo W.B."/>
            <person name="Han X.H."/>
            <person name="Huang E.J."/>
            <person name="Li L.F."/>
            <person name="Wei W."/>
            <person name="Gao Y.C."/>
            <person name="Liu J.Z."/>
            <person name="Shao H.Z."/>
            <person name="Wang X."/>
            <person name="Wang C.C."/>
            <person name="Yang T.C."/>
            <person name="Huo Q.B."/>
            <person name="Li W."/>
            <person name="Chen H.Y."/>
            <person name="Chen S.E."/>
            <person name="Zhou L.G."/>
            <person name="Ni X.B."/>
            <person name="Tian J.H."/>
            <person name="Sheng Y."/>
            <person name="Liu T."/>
            <person name="Pan Y.S."/>
            <person name="Xia L.Y."/>
            <person name="Li J."/>
            <person name="Zhao F."/>
            <person name="Cao W.C."/>
        </authorList>
    </citation>
    <scope>NUCLEOTIDE SEQUENCE</scope>
    <source>
        <strain evidence="1">Rsan-2018</strain>
    </source>
</reference>
<keyword evidence="2" id="KW-1185">Reference proteome</keyword>
<organism evidence="1 2">
    <name type="scientific">Rhipicephalus sanguineus</name>
    <name type="common">Brown dog tick</name>
    <name type="synonym">Ixodes sanguineus</name>
    <dbReference type="NCBI Taxonomy" id="34632"/>
    <lineage>
        <taxon>Eukaryota</taxon>
        <taxon>Metazoa</taxon>
        <taxon>Ecdysozoa</taxon>
        <taxon>Arthropoda</taxon>
        <taxon>Chelicerata</taxon>
        <taxon>Arachnida</taxon>
        <taxon>Acari</taxon>
        <taxon>Parasitiformes</taxon>
        <taxon>Ixodida</taxon>
        <taxon>Ixodoidea</taxon>
        <taxon>Ixodidae</taxon>
        <taxon>Rhipicephalinae</taxon>
        <taxon>Rhipicephalus</taxon>
        <taxon>Rhipicephalus</taxon>
    </lineage>
</organism>
<sequence length="425" mass="46726">MRLELDARTQRPDEGLREYVRIMQELFCRADPTAPETVKAMPFWPLISLPRGTCRLRSADCVDALLGAALYAPTTCRRCSRASLCLEGNKHWDSAVALSPAASFCGGPGQRAQLSWPYRRKLSAVAGVLDFQSFPDRRSPATKPAAGTERVSGRHEPGWLMLQMWSAWTLPKRVSHATFDPARFQPGKLPRLAVVIGSPTSPRAVPTEDALRPAPAALADVLPPVPFTIRSWDRSTAVRGPRYPPSIGRVRTVTTYTVLDSADRPVAWTSCLPWEIQPHPLFGDPPLDALEPFGGLLLSDRRPIEAPQPYTAEETRILCPICRVPEISRRVHQDGSLHHSRLLAAAIRDTMPRSPPAPTTVEAAVALLRSARPDLLAQGALPAPPRCRPPTCHHSHQSMNCSTLTNEPLLIEEEGVVWVLPFALA</sequence>